<proteinExistence type="predicted"/>
<reference evidence="2" key="1">
    <citation type="journal article" date="2019" name="Nat. Commun.">
        <title>Expansion of phycobilisome linker gene families in mesophilic red algae.</title>
        <authorList>
            <person name="Lee J."/>
            <person name="Kim D."/>
            <person name="Bhattacharya D."/>
            <person name="Yoon H.S."/>
        </authorList>
    </citation>
    <scope>NUCLEOTIDE SEQUENCE [LARGE SCALE GENOMIC DNA]</scope>
    <source>
        <strain evidence="2">CCMP 1328</strain>
    </source>
</reference>
<gene>
    <name evidence="1" type="ORF">FVE85_5882</name>
</gene>
<dbReference type="AlphaFoldDB" id="A0A5J4Z6L7"/>
<accession>A0A5J4Z6L7</accession>
<protein>
    <submittedName>
        <fullName evidence="1">Uncharacterized protein</fullName>
    </submittedName>
</protein>
<dbReference type="Proteomes" id="UP000324585">
    <property type="component" value="Unassembled WGS sequence"/>
</dbReference>
<dbReference type="EMBL" id="VRMN01000001">
    <property type="protein sequence ID" value="KAA8498297.1"/>
    <property type="molecule type" value="Genomic_DNA"/>
</dbReference>
<evidence type="ECO:0000313" key="2">
    <source>
        <dbReference type="Proteomes" id="UP000324585"/>
    </source>
</evidence>
<name>A0A5J4Z6L7_PORPP</name>
<organism evidence="1 2">
    <name type="scientific">Porphyridium purpureum</name>
    <name type="common">Red alga</name>
    <name type="synonym">Porphyridium cruentum</name>
    <dbReference type="NCBI Taxonomy" id="35688"/>
    <lineage>
        <taxon>Eukaryota</taxon>
        <taxon>Rhodophyta</taxon>
        <taxon>Bangiophyceae</taxon>
        <taxon>Porphyridiales</taxon>
        <taxon>Porphyridiaceae</taxon>
        <taxon>Porphyridium</taxon>
    </lineage>
</organism>
<comment type="caution">
    <text evidence="1">The sequence shown here is derived from an EMBL/GenBank/DDBJ whole genome shotgun (WGS) entry which is preliminary data.</text>
</comment>
<keyword evidence="2" id="KW-1185">Reference proteome</keyword>
<sequence length="371" mass="39768">MVLTRSARKAALTDVTNANEDSDEYMATPRPHANVRRTLDTGVTPQSTVSRVLVGEMARLGLATPCNTVGNEASAAEQQIDCVMPQKLEFGPSGSYTSPNTEPIAVAHTNSAAAGVAASSSNRVDASFHQLASPSVAHNLELVQKQSKQDRLTAQHDDIMSLLGAGFTKAPAYVPMEGAASQANGGLEMTNPCTPEPQATVANFRVVGHEISKQWKGQHVVFDLLGLSKVKVVAERVAFNEVTCNTGSSSESESTIPGQGIGCSPARIKRAVLSTPVQALAFEDDEELQPMRESADEVQTNPTSQTKASAEWCGTHIVYTDEDTSEDLGENRTDKAVEEIKDDIANMHIARKVSAQRRNPRAKPARSFAWL</sequence>
<evidence type="ECO:0000313" key="1">
    <source>
        <dbReference type="EMBL" id="KAA8498297.1"/>
    </source>
</evidence>